<dbReference type="PANTHER" id="PTHR19446">
    <property type="entry name" value="REVERSE TRANSCRIPTASES"/>
    <property type="match status" value="1"/>
</dbReference>
<keyword evidence="4" id="KW-1185">Reference proteome</keyword>
<proteinExistence type="predicted"/>
<dbReference type="InterPro" id="IPR036397">
    <property type="entry name" value="RNaseH_sf"/>
</dbReference>
<dbReference type="OrthoDB" id="446876at2759"/>
<feature type="compositionally biased region" description="Polar residues" evidence="2">
    <location>
        <begin position="1680"/>
        <end position="1690"/>
    </location>
</feature>
<dbReference type="PROSITE" id="PS50157">
    <property type="entry name" value="ZINC_FINGER_C2H2_2"/>
    <property type="match status" value="1"/>
</dbReference>
<feature type="coiled-coil region" evidence="1">
    <location>
        <begin position="87"/>
        <end position="114"/>
    </location>
</feature>
<sequence length="3543" mass="391116">MGKAGKQAYSRNQEWSDSSWSASPSWSVWPGAWPKKGSGQPDAKGKGKGKSKFPTYDGDWDVSVDPIEVIEERRFATAAQPSMAAVMQQTANVLRKAEGKVARIRKELAKKEAKWRSYQAALKASYVQEKQRSAGDQQRLQTELATALEEQEEAYQLAQRTSQGCSTSAMQVEDNTWEELGELTQPQTVRQDLQSLHLELQELMKRQEAVLGAGPKAAAVPPGLGSQEPAPVVGVQNVLPAPAYTDISPVRTVDNSLGVAGAAPHVAAEEIQTKPPTSYGPAPPTTDRRSSPLHPGQKLKQRAPGTGEPPRIPIKATQLAPPGTAPHGSLGDKLDVRRAMRPFSLPERPNSLPSQGAPEGDGQREIQQAAAAALLNDDISVDEFQLHLPISWFWAFGLRLVGAKENKDASLLGVGLLQTDAADRQEQGSVADRHFVQAYCLALSPHYHSELLLMPVGIPTNVRDFCESMRRALRTLRLRFAPRVVPTFPQLGLDYASVLVLPTWLSAVGKQAIVYDMRDIGGPVFAEYEWDRVTFEDCRLAAARHGLREWTVYVQGHTQPLNPGESFLAVEGGVVQFRPLGSGSFWRNHLHARLDLRNAWSNDPDIPEDDTEWPLYVTHGLDRTLYSTQRFPEEPAAVCIASFVDRAPDSVLMITPPGRVLANLDYKGTPCRDVLAVFPLTPCPDRQGILVFLDPRQTDHLLMHIYLPEPAVEPGVLIRYLHLSAPVGHKVTYWPRPDDTGRLVLSEGDVVTFGFVPDSWDSSEEDSSDESDSPSGDRPQHQDNVTADDGPTAGATSSFTGVQGRRSPRVASRSRSPRGTRHAQDAHEHVASCLPLPATPPKGSRHMWEHHFSQGSIAHGHDILTSVGESVLIPSSFLSETVCEQERVLHETGTAGFPAVHHIVKVSCPWLHPCPVSHKLLLEPSSSRSPGVPSIPELRFMTIELGHAWPFVPALGLGAPGVLRDFEEEAMPQAVQGVQVLVLKPLYKPESFVVQLQLPCTVTEAFAVIQDHRTPEAVRDFPHLLAATPQPMQGVCVLTANPQWLGLALTVCADLLDVDGRIFSVTMPDYVGRWTVLSLVDLPPQASLDVFIGLDEEPLPNGVQAHLFPGITVRIARPEQSFRDLRTLPRLLQSPTAWHQPEVYTVPDDAGPYYCLVLQYSYKLFQADPSRPMDYRDRLALAIGCQQEPIRIFPASPRVDDVAVDGQLCRTVLVVVPATVLCPDTDAFCVIVDCRAILQGWMCLKVDSPTVLTDTLLDELNDDAPLGWKAEVDGVSVGYVRLHLQPGQVLHARYVVDEVPSPSAADGVVAWESEIAIDDTTDHAGGEDAVPPALSLHSPTSGQAYTGDAHVTFLVARVGYTPELVSLALPIPCDVATALDRLSELVAQQGHWTDLQLQSVSPQPDFSFAVVLAVPRWPIGAPVVIIDGRSVDNRLFALDVAPVTQRRSLLVAAGYDPDSAVLVYLRDSPWPLREVDVVRAFTGDLIVVQPADHRVLVTTFLEDLLQAAGSWCSPSELNFQGQVSVMILTDTEPRRVPADSVDVAYPHADIADVLGHDLHSLCLIQVRPQIVDYCEQGHHIQHVFVATVDDDVRAGHGYIMCVLDLRPIHLGLQSALFLHGLADCQHMSSRLALHCPAGFRVCVTGGDCGVALPSGHREVCEGDVLTFSFVPEDTDPRWQNEGSHSQSPSHPDSVPVIGRAAGGLPALVRVALSEGEQRSVYHEGLVRRGTMPRGSRRQNICRGPLHTCLFAVCILSQVDFAATTFYSYDQTVIKWGDGSHEPAYSSRPRRSTPVPFLVADQQQTFPTCPPLFRHLPTPARADCPCPVVMEIPGPTLLGQAVQADHGYAYYLASTLLETLQEHLFPVAASVVLSGDSPVSRSDHLTDDNLASTCTRPLPQALMLEHSLPVSTFQAECLALQRLLTFSKEGSPDWLDNDLRPLLQDRWVPLSWRTAFVNIRKWHDWGELDPYALQVYTDGSAASHASDLLPCSWAFTVWLDTAAGRFLLGFASDTSAVPESPYYLGETEETALVGEQLALAWGLAWALEYASFYEVPVTFHYDAQSAGKGAFGEWRPPMRPHSGCPGYPSLSELLVYLRQAVTQVVPLHHAYVAGHSGQIENELADQLAKQSRRRPCDYWGRLAPTWPSQLARHSLLPWAWMVFERTSDLPTLFSLESEACRLQTLDARPQKAPSPGVVKYEHSSCVAEFGFLAFTYNVLTLRDPKTPTGPSTTSAGMRVVGRKSILKSQLSELSPLFVGLQETRVPDTGMQPDPDFLIFQSACTPQGSLGVALWVSKQVAYCTANGVPYFVQSRHCNIYGTSPRHLVLDIDAPYLKLVVIVLHAPTLATATEQEVSSFWRARTVEIEKRPQGADFLLLCDANARVGSIPTPLVGDHDKEDENLAGTMFRSFLEGIEGYLPSTFACHHKGESATWVSPFETYHRLDYIVTPSAWGDFQLASWVLPAFESLQKKDDHWPVVLRCAFSKDTPRHWTERVQRQAYRPAKPNGPVEQAQVAAALQSCLPVPWSADVDHHYDQLAEAWRQTGAALQPVPDLSPTQPYISESTLRLVRLRKELRVHLRAERAERRRRLLMFGFVAFRLHWVGHTFTVAQFQVLQRWFATLDHSEAEGMFRLMHLGFYLRKFIAADRNRYLSKLAEEVQCSDLRNPAALYASVRKAFPASRSGRRSLYQPLPAVKDAQGVLVTSATDRIEVWRQHFAAQEAGDLVTPSAYVADFAAYRKPSDDVVFSLQVVPTLAEVEGLILGMKRGKAPGPDSVTTEILQLQVPVTARQLAPVMLKTSLGLREPLTWRGGDLVCLAKRAGASLSCKDFRSILISSIPGKLYHRSIRTRLVQHLDAFRPSLQSGAIPGEGIELISIVAKTFQLLCEGLHRPWALVFVDLQAAYYQVIREALVPGCEDDSALLRLFHKLSLPPRAIDELKAHLQNLAILPSLQADRHLIASINDLFRGSWFRISGSALVTVTKRGTRPGDPAADALFSLTLAALMKSFAQTLKEKDLLCDLPKPRDRHEWACHSLDEDLGSPAWADDFFHPQTGPDATRLICRVQASTTVITQRATSMGMTVSFGREKTAVMLPARIPLLEDGVTQASPDGTTFIPIHDDLTGQTHSLQVVQSYKHLGGVIVATASPLPDLYHRFARANGVVKPLYRRLFSNPAVALTTRRALLRSLAISRFVHTSAAIVLHASCHKRVWAQQFVALWRTLLRRPSKTRNEHSYSVLRAAKAPAPPLAMAKARADFLCKLTQSGPGLLSRLLYDHWALCPKTSWLEQLTGDVQQIALYVPDVRALLPLGTEVQGLLDSFLEDPRWWSRQVRKAIAAFSTDLDKWHQLRIDGSPALSPAETEERPYSCCRCSATFKLRKHLCVHLSRTHSVLAPARHFAPQPFCISCHRYFGLVSRVQQHLKASDKCLRRTVQLMTPLSPAEIKEAEAPESASRKRQKAGAWKSFEVPTARPVVLGPPAPVWSERRPPVDTPEALLSLSELIPSFRPLASDVDWIEEYISQRSKEGPRPTASSFWDKRPVSLFA</sequence>
<dbReference type="Gene3D" id="3.30.420.10">
    <property type="entry name" value="Ribonuclease H-like superfamily/Ribonuclease H"/>
    <property type="match status" value="1"/>
</dbReference>
<dbReference type="Gene3D" id="3.60.10.10">
    <property type="entry name" value="Endonuclease/exonuclease/phosphatase"/>
    <property type="match status" value="1"/>
</dbReference>
<dbReference type="InterPro" id="IPR013087">
    <property type="entry name" value="Znf_C2H2_type"/>
</dbReference>
<feature type="compositionally biased region" description="Low complexity" evidence="2">
    <location>
        <begin position="15"/>
        <end position="34"/>
    </location>
</feature>
<keyword evidence="1" id="KW-0175">Coiled coil</keyword>
<evidence type="ECO:0000256" key="1">
    <source>
        <dbReference type="SAM" id="Coils"/>
    </source>
</evidence>
<dbReference type="EMBL" id="LSRX01000003">
    <property type="protein sequence ID" value="OLQ15430.1"/>
    <property type="molecule type" value="Genomic_DNA"/>
</dbReference>
<evidence type="ECO:0000313" key="3">
    <source>
        <dbReference type="EMBL" id="OLQ15430.1"/>
    </source>
</evidence>
<dbReference type="PROSITE" id="PS00028">
    <property type="entry name" value="ZINC_FINGER_C2H2_1"/>
    <property type="match status" value="1"/>
</dbReference>
<feature type="region of interest" description="Disordered" evidence="2">
    <location>
        <begin position="756"/>
        <end position="847"/>
    </location>
</feature>
<dbReference type="InterPro" id="IPR012337">
    <property type="entry name" value="RNaseH-like_sf"/>
</dbReference>
<comment type="caution">
    <text evidence="3">The sequence shown here is derived from an EMBL/GenBank/DDBJ whole genome shotgun (WGS) entry which is preliminary data.</text>
</comment>
<feature type="compositionally biased region" description="Acidic residues" evidence="2">
    <location>
        <begin position="761"/>
        <end position="772"/>
    </location>
</feature>
<feature type="region of interest" description="Disordered" evidence="2">
    <location>
        <begin position="1676"/>
        <end position="1695"/>
    </location>
</feature>
<dbReference type="Proteomes" id="UP000186817">
    <property type="component" value="Unassembled WGS sequence"/>
</dbReference>
<dbReference type="GO" id="GO:0003676">
    <property type="term" value="F:nucleic acid binding"/>
    <property type="evidence" value="ECO:0007669"/>
    <property type="project" value="InterPro"/>
</dbReference>
<dbReference type="SUPFAM" id="SSF56219">
    <property type="entry name" value="DNase I-like"/>
    <property type="match status" value="1"/>
</dbReference>
<reference evidence="3 4" key="1">
    <citation type="submission" date="2016-02" db="EMBL/GenBank/DDBJ databases">
        <title>Genome analysis of coral dinoflagellate symbionts highlights evolutionary adaptations to a symbiotic lifestyle.</title>
        <authorList>
            <person name="Aranda M."/>
            <person name="Li Y."/>
            <person name="Liew Y.J."/>
            <person name="Baumgarten S."/>
            <person name="Simakov O."/>
            <person name="Wilson M."/>
            <person name="Piel J."/>
            <person name="Ashoor H."/>
            <person name="Bougouffa S."/>
            <person name="Bajic V.B."/>
            <person name="Ryu T."/>
            <person name="Ravasi T."/>
            <person name="Bayer T."/>
            <person name="Micklem G."/>
            <person name="Kim H."/>
            <person name="Bhak J."/>
            <person name="Lajeunesse T.C."/>
            <person name="Voolstra C.R."/>
        </authorList>
    </citation>
    <scope>NUCLEOTIDE SEQUENCE [LARGE SCALE GENOMIC DNA]</scope>
    <source>
        <strain evidence="3 4">CCMP2467</strain>
    </source>
</reference>
<feature type="region of interest" description="Disordered" evidence="2">
    <location>
        <begin position="3520"/>
        <end position="3543"/>
    </location>
</feature>
<feature type="region of interest" description="Disordered" evidence="2">
    <location>
        <begin position="1"/>
        <end position="57"/>
    </location>
</feature>
<accession>A0A1Q9F6W8</accession>
<feature type="region of interest" description="Disordered" evidence="2">
    <location>
        <begin position="266"/>
        <end position="334"/>
    </location>
</feature>
<protein>
    <submittedName>
        <fullName evidence="3">Uncharacterized protein</fullName>
    </submittedName>
</protein>
<dbReference type="SUPFAM" id="SSF53098">
    <property type="entry name" value="Ribonuclease H-like"/>
    <property type="match status" value="1"/>
</dbReference>
<dbReference type="InterPro" id="IPR036691">
    <property type="entry name" value="Endo/exonu/phosph_ase_sf"/>
</dbReference>
<organism evidence="3 4">
    <name type="scientific">Symbiodinium microadriaticum</name>
    <name type="common">Dinoflagellate</name>
    <name type="synonym">Zooxanthella microadriatica</name>
    <dbReference type="NCBI Taxonomy" id="2951"/>
    <lineage>
        <taxon>Eukaryota</taxon>
        <taxon>Sar</taxon>
        <taxon>Alveolata</taxon>
        <taxon>Dinophyceae</taxon>
        <taxon>Suessiales</taxon>
        <taxon>Symbiodiniaceae</taxon>
        <taxon>Symbiodinium</taxon>
    </lineage>
</organism>
<name>A0A1Q9F6W8_SYMMI</name>
<feature type="compositionally biased region" description="Basic and acidic residues" evidence="2">
    <location>
        <begin position="3534"/>
        <end position="3543"/>
    </location>
</feature>
<evidence type="ECO:0000313" key="4">
    <source>
        <dbReference type="Proteomes" id="UP000186817"/>
    </source>
</evidence>
<gene>
    <name evidence="3" type="ORF">AK812_SmicGene281</name>
</gene>
<evidence type="ECO:0000256" key="2">
    <source>
        <dbReference type="SAM" id="MobiDB-lite"/>
    </source>
</evidence>